<dbReference type="GO" id="GO:0005802">
    <property type="term" value="C:trans-Golgi network"/>
    <property type="evidence" value="ECO:0007669"/>
    <property type="project" value="TreeGrafter"/>
</dbReference>
<keyword evidence="4" id="KW-1185">Reference proteome</keyword>
<protein>
    <recommendedName>
        <fullName evidence="5">ZP domain-containing protein</fullName>
    </recommendedName>
</protein>
<dbReference type="InParanoid" id="H2YR67"/>
<dbReference type="PANTHER" id="PTHR15071:SF34">
    <property type="entry name" value="MRH DOMAIN-CONTAINING PROTEIN"/>
    <property type="match status" value="1"/>
</dbReference>
<keyword evidence="1" id="KW-0472">Membrane</keyword>
<reference evidence="3" key="2">
    <citation type="submission" date="2025-08" db="UniProtKB">
        <authorList>
            <consortium name="Ensembl"/>
        </authorList>
    </citation>
    <scope>IDENTIFICATION</scope>
</reference>
<dbReference type="GeneTree" id="ENSGT00730000112617"/>
<keyword evidence="2" id="KW-0732">Signal</keyword>
<dbReference type="Proteomes" id="UP000007875">
    <property type="component" value="Unassembled WGS sequence"/>
</dbReference>
<dbReference type="eggNOG" id="ENOG502STXF">
    <property type="taxonomic scope" value="Eukaryota"/>
</dbReference>
<dbReference type="SUPFAM" id="SSF50911">
    <property type="entry name" value="Mannose 6-phosphate receptor domain"/>
    <property type="match status" value="1"/>
</dbReference>
<name>H2YR67_CIOSA</name>
<organism evidence="3 4">
    <name type="scientific">Ciona savignyi</name>
    <name type="common">Pacific transparent sea squirt</name>
    <dbReference type="NCBI Taxonomy" id="51511"/>
    <lineage>
        <taxon>Eukaryota</taxon>
        <taxon>Metazoa</taxon>
        <taxon>Chordata</taxon>
        <taxon>Tunicata</taxon>
        <taxon>Ascidiacea</taxon>
        <taxon>Phlebobranchia</taxon>
        <taxon>Cionidae</taxon>
        <taxon>Ciona</taxon>
    </lineage>
</organism>
<feature type="signal peptide" evidence="2">
    <location>
        <begin position="1"/>
        <end position="19"/>
    </location>
</feature>
<evidence type="ECO:0000313" key="3">
    <source>
        <dbReference type="Ensembl" id="ENSCSAVP00000007827.1"/>
    </source>
</evidence>
<sequence length="247" mass="26838">MQWLSLACIVATIFAQGAAQLQCNRIEQCKCSMSDGSGDINLKSVGQTNNIPKWTINAGWWTFRYNPCYAFSSVQFTGLAVHQIDSASFTEEYNLGLQSSESFGYNATDGVSISYLSHDVLRKSRVVLVCEPTQLTHDLLFVGELIITEYEFVLTGPCACPGMCDDNGIVPDSPVNNDSSFSYWNDVGPVIVSLLLHDLIILVVVAIVMLVLKFAFDITCCSRGGAEGQSQGGGFTNPTAKNEFSNA</sequence>
<dbReference type="InterPro" id="IPR009011">
    <property type="entry name" value="Man6P_isomerase_rcpt-bd_dom_sf"/>
</dbReference>
<dbReference type="AlphaFoldDB" id="H2YR67"/>
<evidence type="ECO:0000256" key="2">
    <source>
        <dbReference type="SAM" id="SignalP"/>
    </source>
</evidence>
<keyword evidence="1" id="KW-0812">Transmembrane</keyword>
<reference evidence="3" key="3">
    <citation type="submission" date="2025-09" db="UniProtKB">
        <authorList>
            <consortium name="Ensembl"/>
        </authorList>
    </citation>
    <scope>IDENTIFICATION</scope>
</reference>
<dbReference type="PANTHER" id="PTHR15071">
    <property type="entry name" value="MANNOSE-6-PHOSPHATE RECEPTOR FAMILY MEMBER"/>
    <property type="match status" value="1"/>
</dbReference>
<dbReference type="HOGENOM" id="CLU_1124208_0_0_1"/>
<dbReference type="Gene3D" id="2.70.130.10">
    <property type="entry name" value="Mannose-6-phosphate receptor binding domain"/>
    <property type="match status" value="1"/>
</dbReference>
<proteinExistence type="predicted"/>
<evidence type="ECO:0000256" key="1">
    <source>
        <dbReference type="SAM" id="Phobius"/>
    </source>
</evidence>
<feature type="chain" id="PRO_5003578506" description="ZP domain-containing protein" evidence="2">
    <location>
        <begin position="20"/>
        <end position="247"/>
    </location>
</feature>
<dbReference type="FunFam" id="2.70.130.10:FF:000029">
    <property type="entry name" value="uncharacterized protein LOC100184158"/>
    <property type="match status" value="1"/>
</dbReference>
<evidence type="ECO:0000313" key="4">
    <source>
        <dbReference type="Proteomes" id="UP000007875"/>
    </source>
</evidence>
<evidence type="ECO:0008006" key="5">
    <source>
        <dbReference type="Google" id="ProtNLM"/>
    </source>
</evidence>
<dbReference type="OMA" id="WTINAGW"/>
<dbReference type="Ensembl" id="ENSCSAVT00000007932.1">
    <property type="protein sequence ID" value="ENSCSAVP00000007827.1"/>
    <property type="gene ID" value="ENSCSAVG00000004682.1"/>
</dbReference>
<keyword evidence="1" id="KW-1133">Transmembrane helix</keyword>
<accession>H2YR67</accession>
<reference evidence="4" key="1">
    <citation type="submission" date="2003-08" db="EMBL/GenBank/DDBJ databases">
        <authorList>
            <person name="Birren B."/>
            <person name="Nusbaum C."/>
            <person name="Abebe A."/>
            <person name="Abouelleil A."/>
            <person name="Adekoya E."/>
            <person name="Ait-zahra M."/>
            <person name="Allen N."/>
            <person name="Allen T."/>
            <person name="An P."/>
            <person name="Anderson M."/>
            <person name="Anderson S."/>
            <person name="Arachchi H."/>
            <person name="Armbruster J."/>
            <person name="Bachantsang P."/>
            <person name="Baldwin J."/>
            <person name="Barry A."/>
            <person name="Bayul T."/>
            <person name="Blitshsteyn B."/>
            <person name="Bloom T."/>
            <person name="Blye J."/>
            <person name="Boguslavskiy L."/>
            <person name="Borowsky M."/>
            <person name="Boukhgalter B."/>
            <person name="Brunache A."/>
            <person name="Butler J."/>
            <person name="Calixte N."/>
            <person name="Calvo S."/>
            <person name="Camarata J."/>
            <person name="Campo K."/>
            <person name="Chang J."/>
            <person name="Cheshatsang Y."/>
            <person name="Citroen M."/>
            <person name="Collymore A."/>
            <person name="Considine T."/>
            <person name="Cook A."/>
            <person name="Cooke P."/>
            <person name="Corum B."/>
            <person name="Cuomo C."/>
            <person name="David R."/>
            <person name="Dawoe T."/>
            <person name="Degray S."/>
            <person name="Dodge S."/>
            <person name="Dooley K."/>
            <person name="Dorje P."/>
            <person name="Dorjee K."/>
            <person name="Dorris L."/>
            <person name="Duffey N."/>
            <person name="Dupes A."/>
            <person name="Elkins T."/>
            <person name="Engels R."/>
            <person name="Erickson J."/>
            <person name="Farina A."/>
            <person name="Faro S."/>
            <person name="Ferreira P."/>
            <person name="Fischer H."/>
            <person name="Fitzgerald M."/>
            <person name="Foley K."/>
            <person name="Gage D."/>
            <person name="Galagan J."/>
            <person name="Gearin G."/>
            <person name="Gnerre S."/>
            <person name="Gnirke A."/>
            <person name="Goyette A."/>
            <person name="Graham J."/>
            <person name="Grandbois E."/>
            <person name="Gyaltsen K."/>
            <person name="Hafez N."/>
            <person name="Hagopian D."/>
            <person name="Hagos B."/>
            <person name="Hall J."/>
            <person name="Hatcher B."/>
            <person name="Heller A."/>
            <person name="Higgins H."/>
            <person name="Honan T."/>
            <person name="Horn A."/>
            <person name="Houde N."/>
            <person name="Hughes L."/>
            <person name="Hulme W."/>
            <person name="Husby E."/>
            <person name="Iliev I."/>
            <person name="Jaffe D."/>
            <person name="Jones C."/>
            <person name="Kamal M."/>
            <person name="Kamat A."/>
            <person name="Kamvysselis M."/>
            <person name="Karlsson E."/>
            <person name="Kells C."/>
            <person name="Kieu A."/>
            <person name="Kisner P."/>
            <person name="Kodira C."/>
            <person name="Kulbokas E."/>
            <person name="Labutti K."/>
            <person name="Lama D."/>
            <person name="Landers T."/>
            <person name="Leger J."/>
            <person name="Levine S."/>
            <person name="Lewis D."/>
            <person name="Lewis T."/>
            <person name="Lindblad-toh K."/>
            <person name="Liu X."/>
            <person name="Lokyitsang T."/>
            <person name="Lokyitsang Y."/>
            <person name="Lucien O."/>
            <person name="Lui A."/>
            <person name="Ma L.J."/>
            <person name="Mabbitt R."/>
            <person name="Macdonald J."/>
            <person name="Maclean C."/>
            <person name="Major J."/>
            <person name="Manning J."/>
            <person name="Marabella R."/>
            <person name="Maru K."/>
            <person name="Matthews C."/>
            <person name="Mauceli E."/>
            <person name="Mccarthy M."/>
            <person name="Mcdonough S."/>
            <person name="Mcghee T."/>
            <person name="Meldrim J."/>
            <person name="Meneus L."/>
            <person name="Mesirov J."/>
            <person name="Mihalev A."/>
            <person name="Mihova T."/>
            <person name="Mikkelsen T."/>
            <person name="Mlenga V."/>
            <person name="Moru K."/>
            <person name="Mozes J."/>
            <person name="Mulrain L."/>
            <person name="Munson G."/>
            <person name="Naylor J."/>
            <person name="Newes C."/>
            <person name="Nguyen C."/>
            <person name="Nguyen N."/>
            <person name="Nguyen T."/>
            <person name="Nicol R."/>
            <person name="Nielsen C."/>
            <person name="Nizzari M."/>
            <person name="Norbu C."/>
            <person name="Norbu N."/>
            <person name="O'donnell P."/>
            <person name="Okoawo O."/>
            <person name="O'leary S."/>
            <person name="Omotosho B."/>
            <person name="O'neill K."/>
            <person name="Osman S."/>
            <person name="Parker S."/>
            <person name="Perrin D."/>
            <person name="Phunkhang P."/>
            <person name="Piqani B."/>
            <person name="Purcell S."/>
            <person name="Rachupka T."/>
            <person name="Ramasamy U."/>
            <person name="Rameau R."/>
            <person name="Ray V."/>
            <person name="Raymond C."/>
            <person name="Retta R."/>
            <person name="Richardson S."/>
            <person name="Rise C."/>
            <person name="Rodriguez J."/>
            <person name="Rogers J."/>
            <person name="Rogov P."/>
            <person name="Rutman M."/>
            <person name="Schupbach R."/>
            <person name="Seaman C."/>
            <person name="Settipalli S."/>
            <person name="Sharpe T."/>
            <person name="Sheridan J."/>
            <person name="Sherpa N."/>
            <person name="Shi J."/>
            <person name="Smirnov S."/>
            <person name="Smith C."/>
            <person name="Sougnez C."/>
            <person name="Spencer B."/>
            <person name="Stalker J."/>
            <person name="Stange-thomann N."/>
            <person name="Stavropoulos S."/>
            <person name="Stetson K."/>
            <person name="Stone C."/>
            <person name="Stone S."/>
            <person name="Stubbs M."/>
            <person name="Talamas J."/>
            <person name="Tchuinga P."/>
            <person name="Tenzing P."/>
            <person name="Tesfaye S."/>
            <person name="Theodore J."/>
            <person name="Thoulutsang Y."/>
            <person name="Topham K."/>
            <person name="Towey S."/>
            <person name="Tsamla T."/>
            <person name="Tsomo N."/>
            <person name="Vallee D."/>
            <person name="Vassiliev H."/>
            <person name="Venkataraman V."/>
            <person name="Vinson J."/>
            <person name="Vo A."/>
            <person name="Wade C."/>
            <person name="Wang S."/>
            <person name="Wangchuk T."/>
            <person name="Wangdi T."/>
            <person name="Whittaker C."/>
            <person name="Wilkinson J."/>
            <person name="Wu Y."/>
            <person name="Wyman D."/>
            <person name="Yadav S."/>
            <person name="Yang S."/>
            <person name="Yang X."/>
            <person name="Yeager S."/>
            <person name="Yee E."/>
            <person name="Young G."/>
            <person name="Zainoun J."/>
            <person name="Zembeck L."/>
            <person name="Zimmer A."/>
            <person name="Zody M."/>
            <person name="Lander E."/>
        </authorList>
    </citation>
    <scope>NUCLEOTIDE SEQUENCE [LARGE SCALE GENOMIC DNA]</scope>
</reference>
<feature type="transmembrane region" description="Helical" evidence="1">
    <location>
        <begin position="190"/>
        <end position="212"/>
    </location>
</feature>